<protein>
    <submittedName>
        <fullName evidence="2">BCL2 like 12</fullName>
    </submittedName>
</protein>
<accession>A0A5G2QSV8</accession>
<dbReference type="ExpressionAtlas" id="A0A5G2QSV8">
    <property type="expression patterns" value="baseline and differential"/>
</dbReference>
<feature type="region of interest" description="Disordered" evidence="1">
    <location>
        <begin position="25"/>
        <end position="95"/>
    </location>
</feature>
<dbReference type="Bgee" id="ENSSSCG00000003177">
    <property type="expression patterns" value="Expressed in longissimus lumborum muscle and 43 other cell types or tissues"/>
</dbReference>
<reference evidence="2" key="2">
    <citation type="journal article" date="2020" name="Gigascience">
        <title>An improved pig reference genome sequence to enable pig genetics and genomics research.</title>
        <authorList>
            <person name="Warr A."/>
            <person name="Affara N."/>
            <person name="Aken B."/>
            <person name="Beiki H."/>
            <person name="Bickhart D.M."/>
            <person name="Billis K."/>
            <person name="Chow W."/>
            <person name="Eory L."/>
            <person name="Finlayson H.A."/>
            <person name="Flicek P."/>
            <person name="Giron C.G."/>
            <person name="Griffin D.K."/>
            <person name="Hall R."/>
            <person name="Hannum G."/>
            <person name="Hourlier T."/>
            <person name="Howe K."/>
            <person name="Hume D.A."/>
            <person name="Izuogu O."/>
            <person name="Kim K."/>
            <person name="Koren S."/>
            <person name="Liu H."/>
            <person name="Manchanda N."/>
            <person name="Martin F.J."/>
            <person name="Nonneman D.J."/>
            <person name="O'Connor R.E."/>
            <person name="Phillippy A.M."/>
            <person name="Rohrer G.A."/>
            <person name="Rosen B.D."/>
            <person name="Rund L.A."/>
            <person name="Sargent C.A."/>
            <person name="Schook L.B."/>
            <person name="Schroeder S.G."/>
            <person name="Schwartz A.S."/>
            <person name="Skinner B.M."/>
            <person name="Talbot R."/>
            <person name="Tseng E."/>
            <person name="Tuggle C.K."/>
            <person name="Watson M."/>
            <person name="Smith T.P.L."/>
            <person name="Archibald A.L."/>
        </authorList>
    </citation>
    <scope>NUCLEOTIDE SEQUENCE [LARGE SCALE GENOMIC DNA]</scope>
    <source>
        <strain evidence="2">Duroc</strain>
    </source>
</reference>
<organism evidence="2 3">
    <name type="scientific">Sus scrofa</name>
    <name type="common">Pig</name>
    <dbReference type="NCBI Taxonomy" id="9823"/>
    <lineage>
        <taxon>Eukaryota</taxon>
        <taxon>Metazoa</taxon>
        <taxon>Chordata</taxon>
        <taxon>Craniata</taxon>
        <taxon>Vertebrata</taxon>
        <taxon>Euteleostomi</taxon>
        <taxon>Mammalia</taxon>
        <taxon>Eutheria</taxon>
        <taxon>Laurasiatheria</taxon>
        <taxon>Artiodactyla</taxon>
        <taxon>Suina</taxon>
        <taxon>Suidae</taxon>
        <taxon>Sus</taxon>
    </lineage>
</organism>
<gene>
    <name evidence="2 4" type="primary">BCL2L12</name>
</gene>
<dbReference type="VGNC" id="VGNC:85780">
    <property type="gene designation" value="BCL2L12"/>
</dbReference>
<keyword evidence="3" id="KW-1185">Reference proteome</keyword>
<evidence type="ECO:0000313" key="3">
    <source>
        <dbReference type="Proteomes" id="UP000008227"/>
    </source>
</evidence>
<dbReference type="Proteomes" id="UP000008227">
    <property type="component" value="Chromosome 6"/>
</dbReference>
<evidence type="ECO:0000313" key="4">
    <source>
        <dbReference type="VGNC" id="VGNC:85780"/>
    </source>
</evidence>
<name>A0A5G2QSV8_PIG</name>
<evidence type="ECO:0000256" key="1">
    <source>
        <dbReference type="SAM" id="MobiDB-lite"/>
    </source>
</evidence>
<dbReference type="GeneTree" id="ENSGT00940000169103"/>
<evidence type="ECO:0000313" key="2">
    <source>
        <dbReference type="Ensembl" id="ENSSSCP00000068016.2"/>
    </source>
</evidence>
<dbReference type="AlphaFoldDB" id="A0A5G2QSV8"/>
<dbReference type="Ensembl" id="ENSSSCT00000082562.2">
    <property type="protein sequence ID" value="ENSSSCP00000068016.2"/>
    <property type="gene ID" value="ENSSSCG00000003177.5"/>
</dbReference>
<feature type="region of interest" description="Disordered" evidence="1">
    <location>
        <begin position="148"/>
        <end position="167"/>
    </location>
</feature>
<proteinExistence type="predicted"/>
<reference evidence="2" key="3">
    <citation type="submission" date="2025-08" db="UniProtKB">
        <authorList>
            <consortium name="Ensembl"/>
        </authorList>
    </citation>
    <scope>IDENTIFICATION</scope>
</reference>
<sequence>MAGSEELALREDTLKVLAAFLRRDEAAGSPILSPPRPSYSRLLRPGGPEAGTAGPRATEIPTPRITGSPTHRKGSPAAEAGGLAGGGGRSHKPEAGLRPCLAAQIGPPLCRLLQPPSGALLKPGGQPWPKPSTPLDAVPWAPAAFPGAPGPPGPGYGADPARGRAGGHPGWTQCRACAQLRTLDPGPWGLGGHPGSFTCGLELTPGLNSASEAVPRSDLRSLRSFPKSPCSTQGCGVAAALSVFAKKKKPKNKKLFKTLSY</sequence>
<reference evidence="3" key="1">
    <citation type="submission" date="2009-11" db="EMBL/GenBank/DDBJ databases">
        <authorList>
            <consortium name="Porcine genome sequencing project"/>
        </authorList>
    </citation>
    <scope>NUCLEOTIDE SEQUENCE [LARGE SCALE GENOMIC DNA]</scope>
    <source>
        <strain evidence="3">Duroc</strain>
    </source>
</reference>
<reference evidence="2" key="4">
    <citation type="submission" date="2025-09" db="UniProtKB">
        <authorList>
            <consortium name="Ensembl"/>
        </authorList>
    </citation>
    <scope>IDENTIFICATION</scope>
</reference>